<feature type="domain" description="Alpha-ketoglutarate-dependent dioxygenase AlkB-like" evidence="2">
    <location>
        <begin position="548"/>
        <end position="700"/>
    </location>
</feature>
<accession>K1WN91</accession>
<dbReference type="InterPro" id="IPR037151">
    <property type="entry name" value="AlkB-like_sf"/>
</dbReference>
<dbReference type="EMBL" id="JH921446">
    <property type="protein sequence ID" value="EKD14386.1"/>
    <property type="molecule type" value="Genomic_DNA"/>
</dbReference>
<dbReference type="GeneID" id="18763551"/>
<dbReference type="SUPFAM" id="SSF51197">
    <property type="entry name" value="Clavaminate synthase-like"/>
    <property type="match status" value="1"/>
</dbReference>
<dbReference type="STRING" id="1072389.K1WN91"/>
<feature type="binding site" evidence="1">
    <location>
        <position position="626"/>
    </location>
    <ligand>
        <name>2-oxoglutarate</name>
        <dbReference type="ChEBI" id="CHEBI:16810"/>
    </ligand>
</feature>
<dbReference type="GO" id="GO:0006307">
    <property type="term" value="P:DNA alkylation repair"/>
    <property type="evidence" value="ECO:0007669"/>
    <property type="project" value="TreeGrafter"/>
</dbReference>
<dbReference type="GO" id="GO:0008198">
    <property type="term" value="F:ferrous iron binding"/>
    <property type="evidence" value="ECO:0007669"/>
    <property type="project" value="TreeGrafter"/>
</dbReference>
<proteinExistence type="predicted"/>
<reference evidence="3 4" key="1">
    <citation type="journal article" date="2012" name="BMC Genomics">
        <title>Sequencing the genome of Marssonina brunnea reveals fungus-poplar co-evolution.</title>
        <authorList>
            <person name="Zhu S."/>
            <person name="Cao Y.-Z."/>
            <person name="Jiang C."/>
            <person name="Tan B.-Y."/>
            <person name="Wang Z."/>
            <person name="Feng S."/>
            <person name="Zhang L."/>
            <person name="Su X.-H."/>
            <person name="Brejova B."/>
            <person name="Vinar T."/>
            <person name="Xu M."/>
            <person name="Wang M.-X."/>
            <person name="Zhang S.-G."/>
            <person name="Huang M.-R."/>
            <person name="Wu R."/>
            <person name="Zhou Y."/>
        </authorList>
    </citation>
    <scope>NUCLEOTIDE SEQUENCE [LARGE SCALE GENOMIC DNA]</scope>
    <source>
        <strain evidence="3 4">MB_m1</strain>
    </source>
</reference>
<dbReference type="Proteomes" id="UP000006753">
    <property type="component" value="Unassembled WGS sequence"/>
</dbReference>
<dbReference type="PANTHER" id="PTHR31573">
    <property type="entry name" value="ALPHA-KETOGLUTARATE-DEPENDENT DIOXYGENASE ALKB HOMOLOG 2"/>
    <property type="match status" value="1"/>
</dbReference>
<organism evidence="3 4">
    <name type="scientific">Marssonina brunnea f. sp. multigermtubi (strain MB_m1)</name>
    <name type="common">Marssonina leaf spot fungus</name>
    <dbReference type="NCBI Taxonomy" id="1072389"/>
    <lineage>
        <taxon>Eukaryota</taxon>
        <taxon>Fungi</taxon>
        <taxon>Dikarya</taxon>
        <taxon>Ascomycota</taxon>
        <taxon>Pezizomycotina</taxon>
        <taxon>Leotiomycetes</taxon>
        <taxon>Helotiales</taxon>
        <taxon>Drepanopezizaceae</taxon>
        <taxon>Drepanopeziza</taxon>
    </lineage>
</organism>
<evidence type="ECO:0000256" key="1">
    <source>
        <dbReference type="PIRSR" id="PIRSR632852-1"/>
    </source>
</evidence>
<dbReference type="GO" id="GO:0051747">
    <property type="term" value="F:cytosine C-5 DNA demethylase activity"/>
    <property type="evidence" value="ECO:0007669"/>
    <property type="project" value="TreeGrafter"/>
</dbReference>
<dbReference type="InParanoid" id="K1WN91"/>
<dbReference type="Pfam" id="PF13532">
    <property type="entry name" value="2OG-FeII_Oxy_2"/>
    <property type="match status" value="1"/>
</dbReference>
<sequence>MDTQYFSDMSEVLNSDLPSKSFLRTPERSLMVKLKFGEPNKLKLAYILATQCDSRNLVEHSLGDAEHEIALLVTPPPESSESRQSLKRGAEGFGLLDYGFTKKRIVADDDDEQADNKADTAPAIKVNVPKAKFSKTKVPKVKVKVKSKAIKIAPADRNLTLDKPEPFGQPPIWSDKRQALCEALPYYRAYQAGAYSTNNIVYGLLCDKGVYARDHIDDHVVICSVGGGKKADDETGEMSLGGGHKVDHNIATYFRRSMDGQQAVAIIIGQGNTNCPVKLDHCYNVMDMFHVTDVWYDRYEKKCWMVRLEKIDLDVRSWWSPKSQPTAQQDPTIRAVVQTCDTCNQPSKQIYSQGWTCTNPHCKDHFNFGIGFDHKTLEYSQAFLQERHPFQATVPNLVPALPWNLPAQSAVIKKGMVCPVCRCCSRRLHWNFWQCENPECDFKQDAVQQILTVSAASTSVKTISEVMAGGIISVQFSLGAHRPRNTLYLIPDEARKTVGFVAVLKSSSAVNARAGGPDDLFAQLQMAEIQMKRNPARQRGAPGETVTSHFGRNYGATYKFGVPQESTSFSDAPDVMLEILARTSWASQQAIAYATQTVDENDFKAWTPPNELLCLGYGTNCKIGYHDDGEKTLGPTVTSLSLGCPASMSFRPKAKTSMGSSKNQTGTKPDCLKFTLEHGDIMVMHGPKIQQLYEHSVTPFGPLRFALTSRTILFDMIGVNDGRDIAIKNGQIPRRAERFQYDGQ</sequence>
<evidence type="ECO:0000313" key="4">
    <source>
        <dbReference type="Proteomes" id="UP000006753"/>
    </source>
</evidence>
<name>K1WN91_MARBU</name>
<gene>
    <name evidence="3" type="ORF">MBM_07616</name>
</gene>
<dbReference type="GO" id="GO:0035516">
    <property type="term" value="F:broad specificity oxidative DNA demethylase activity"/>
    <property type="evidence" value="ECO:0007669"/>
    <property type="project" value="TreeGrafter"/>
</dbReference>
<dbReference type="InterPro" id="IPR027450">
    <property type="entry name" value="AlkB-like"/>
</dbReference>
<dbReference type="OMA" id="GMPYKYV"/>
<dbReference type="Gene3D" id="2.60.120.590">
    <property type="entry name" value="Alpha-ketoglutarate-dependent dioxygenase AlkB-like"/>
    <property type="match status" value="1"/>
</dbReference>
<dbReference type="InterPro" id="IPR032852">
    <property type="entry name" value="ALKBH2"/>
</dbReference>
<dbReference type="PANTHER" id="PTHR31573:SF4">
    <property type="entry name" value="FE2OG DIOXYGENASE DOMAIN-CONTAINING PROTEIN"/>
    <property type="match status" value="1"/>
</dbReference>
<protein>
    <recommendedName>
        <fullName evidence="2">Alpha-ketoglutarate-dependent dioxygenase AlkB-like domain-containing protein</fullName>
    </recommendedName>
</protein>
<evidence type="ECO:0000313" key="3">
    <source>
        <dbReference type="EMBL" id="EKD14386.1"/>
    </source>
</evidence>
<dbReference type="AlphaFoldDB" id="K1WN91"/>
<dbReference type="RefSeq" id="XP_007295505.1">
    <property type="nucleotide sequence ID" value="XM_007295443.1"/>
</dbReference>
<dbReference type="eggNOG" id="ENOG502RXDU">
    <property type="taxonomic scope" value="Eukaryota"/>
</dbReference>
<dbReference type="HOGENOM" id="CLU_012627_1_0_1"/>
<feature type="binding site" evidence="1">
    <location>
        <position position="695"/>
    </location>
    <ligand>
        <name>2-oxoglutarate</name>
        <dbReference type="ChEBI" id="CHEBI:16810"/>
    </ligand>
</feature>
<dbReference type="OrthoDB" id="2163491at2759"/>
<dbReference type="KEGG" id="mbe:MBM_07616"/>
<keyword evidence="4" id="KW-1185">Reference proteome</keyword>
<evidence type="ECO:0000259" key="2">
    <source>
        <dbReference type="Pfam" id="PF13532"/>
    </source>
</evidence>